<evidence type="ECO:0000259" key="5">
    <source>
        <dbReference type="Pfam" id="PF03358"/>
    </source>
</evidence>
<organism evidence="6 7">
    <name type="scientific">Boudabousia tangfeifanii</name>
    <dbReference type="NCBI Taxonomy" id="1912795"/>
    <lineage>
        <taxon>Bacteria</taxon>
        <taxon>Bacillati</taxon>
        <taxon>Actinomycetota</taxon>
        <taxon>Actinomycetes</taxon>
        <taxon>Actinomycetales</taxon>
        <taxon>Actinomycetaceae</taxon>
        <taxon>Boudabousia</taxon>
    </lineage>
</organism>
<dbReference type="STRING" id="1912795.BK816_01235"/>
<evidence type="ECO:0000256" key="2">
    <source>
        <dbReference type="ARBA" id="ARBA00022643"/>
    </source>
</evidence>
<dbReference type="PANTHER" id="PTHR43408:SF2">
    <property type="entry name" value="FMN REDUCTASE (NADPH)"/>
    <property type="match status" value="1"/>
</dbReference>
<evidence type="ECO:0000256" key="3">
    <source>
        <dbReference type="ARBA" id="ARBA00023002"/>
    </source>
</evidence>
<dbReference type="Pfam" id="PF03358">
    <property type="entry name" value="FMN_red"/>
    <property type="match status" value="1"/>
</dbReference>
<keyword evidence="2" id="KW-0288">FMN</keyword>
<feature type="region of interest" description="Disordered" evidence="4">
    <location>
        <begin position="228"/>
        <end position="254"/>
    </location>
</feature>
<dbReference type="InterPro" id="IPR023932">
    <property type="entry name" value="CE1759_FMN_reduct"/>
</dbReference>
<proteinExistence type="predicted"/>
<dbReference type="PANTHER" id="PTHR43408">
    <property type="entry name" value="FMN REDUCTASE (NADPH)"/>
    <property type="match status" value="1"/>
</dbReference>
<dbReference type="InterPro" id="IPR029039">
    <property type="entry name" value="Flavoprotein-like_sf"/>
</dbReference>
<dbReference type="OrthoDB" id="1643408at2"/>
<dbReference type="NCBIfam" id="TIGR04037">
    <property type="entry name" value="LLM_duo_CE1759"/>
    <property type="match status" value="1"/>
</dbReference>
<evidence type="ECO:0000313" key="6">
    <source>
        <dbReference type="EMBL" id="AOZ72087.1"/>
    </source>
</evidence>
<dbReference type="GO" id="GO:0016491">
    <property type="term" value="F:oxidoreductase activity"/>
    <property type="evidence" value="ECO:0007669"/>
    <property type="project" value="UniProtKB-KW"/>
</dbReference>
<accession>A0A1D9MIG3</accession>
<gene>
    <name evidence="6" type="ORF">BK816_01235</name>
</gene>
<dbReference type="AlphaFoldDB" id="A0A1D9MIG3"/>
<feature type="domain" description="NADPH-dependent FMN reductase-like" evidence="5">
    <location>
        <begin position="1"/>
        <end position="151"/>
    </location>
</feature>
<evidence type="ECO:0000256" key="1">
    <source>
        <dbReference type="ARBA" id="ARBA00022630"/>
    </source>
</evidence>
<feature type="region of interest" description="Disordered" evidence="4">
    <location>
        <begin position="183"/>
        <end position="209"/>
    </location>
</feature>
<dbReference type="SUPFAM" id="SSF52218">
    <property type="entry name" value="Flavoproteins"/>
    <property type="match status" value="1"/>
</dbReference>
<protein>
    <recommendedName>
        <fullName evidence="5">NADPH-dependent FMN reductase-like domain-containing protein</fullName>
    </recommendedName>
</protein>
<keyword evidence="1" id="KW-0285">Flavoprotein</keyword>
<sequence length="267" mass="28203">MKVIAINGGLGTPSATKILATQILDSLSRQAGEKGIALETELVNLRNLATAVTNVHLTGLPDSQVEAVLSQLEAADGVVMVSPVYAGSYAGMFKMFMDLVGNERLAGTPVLIGATGGSGRHSLMLDHAMRPLMSSLRAFTMPTGVFAATNDFGDTEQNELGRRIDVAAGQLLHNMQLAAPSNLGEAAASKESRGPVGPMPSTRQMWQGSGVPVQHLAAHSPEELLAQTQSDHQRNRGQIPYLNTNGASGRLRPEVDDFVPMGQLLGR</sequence>
<dbReference type="RefSeq" id="WP_071163553.1">
    <property type="nucleotide sequence ID" value="NZ_CP017812.1"/>
</dbReference>
<dbReference type="Proteomes" id="UP000176288">
    <property type="component" value="Chromosome"/>
</dbReference>
<evidence type="ECO:0000256" key="4">
    <source>
        <dbReference type="SAM" id="MobiDB-lite"/>
    </source>
</evidence>
<reference evidence="6 7" key="1">
    <citation type="submission" date="2016-10" db="EMBL/GenBank/DDBJ databases">
        <title>Actinomyces aegypiusis sp. nov., isolated from the Aegypius monachus in Qinghai Tibet Plateau China.</title>
        <authorList>
            <person name="Wang Y."/>
        </authorList>
    </citation>
    <scope>NUCLEOTIDE SEQUENCE [LARGE SCALE GENOMIC DNA]</scope>
    <source>
        <strain evidence="6 7">VUL4_3</strain>
    </source>
</reference>
<keyword evidence="7" id="KW-1185">Reference proteome</keyword>
<dbReference type="KEGG" id="avu:BK816_01235"/>
<dbReference type="InterPro" id="IPR051814">
    <property type="entry name" value="NAD(P)H-dep_FMN_reductase"/>
</dbReference>
<dbReference type="EMBL" id="CP017812">
    <property type="protein sequence ID" value="AOZ72087.1"/>
    <property type="molecule type" value="Genomic_DNA"/>
</dbReference>
<name>A0A1D9MIG3_9ACTO</name>
<dbReference type="Gene3D" id="3.40.50.360">
    <property type="match status" value="1"/>
</dbReference>
<evidence type="ECO:0000313" key="7">
    <source>
        <dbReference type="Proteomes" id="UP000176288"/>
    </source>
</evidence>
<dbReference type="InterPro" id="IPR005025">
    <property type="entry name" value="FMN_Rdtase-like_dom"/>
</dbReference>
<keyword evidence="3" id="KW-0560">Oxidoreductase</keyword>